<name>A0A4Q8ARX4_9MICO</name>
<feature type="region of interest" description="Disordered" evidence="1">
    <location>
        <begin position="72"/>
        <end position="97"/>
    </location>
</feature>
<protein>
    <submittedName>
        <fullName evidence="2">Uncharacterized protein</fullName>
    </submittedName>
</protein>
<dbReference type="OrthoDB" id="5149675at2"/>
<keyword evidence="3" id="KW-1185">Reference proteome</keyword>
<comment type="caution">
    <text evidence="2">The sequence shown here is derived from an EMBL/GenBank/DDBJ whole genome shotgun (WGS) entry which is preliminary data.</text>
</comment>
<evidence type="ECO:0000313" key="2">
    <source>
        <dbReference type="EMBL" id="RZU66749.1"/>
    </source>
</evidence>
<gene>
    <name evidence="2" type="ORF">EV379_3115</name>
</gene>
<accession>A0A4Q8ARX4</accession>
<dbReference type="AlphaFoldDB" id="A0A4Q8ARX4"/>
<evidence type="ECO:0000256" key="1">
    <source>
        <dbReference type="SAM" id="MobiDB-lite"/>
    </source>
</evidence>
<proteinExistence type="predicted"/>
<dbReference type="EMBL" id="SHLC01000001">
    <property type="protein sequence ID" value="RZU66749.1"/>
    <property type="molecule type" value="Genomic_DNA"/>
</dbReference>
<evidence type="ECO:0000313" key="3">
    <source>
        <dbReference type="Proteomes" id="UP000291483"/>
    </source>
</evidence>
<sequence length="97" mass="10160">MATFDFDSLTLGEVATIEDLSNQSISTIADATSPKGKALAALAMVVKRRSGEPGFTFNQAMGLTLDQANEVIGLNEPEPGQDTDEGKGEPSDESAIE</sequence>
<reference evidence="2 3" key="1">
    <citation type="submission" date="2019-02" db="EMBL/GenBank/DDBJ databases">
        <title>Sequencing the genomes of 1000 actinobacteria strains.</title>
        <authorList>
            <person name="Klenk H.-P."/>
        </authorList>
    </citation>
    <scope>NUCLEOTIDE SEQUENCE [LARGE SCALE GENOMIC DNA]</scope>
    <source>
        <strain evidence="2 3">DSM 18319</strain>
    </source>
</reference>
<dbReference type="RefSeq" id="WP_130506901.1">
    <property type="nucleotide sequence ID" value="NZ_SHLC01000001.1"/>
</dbReference>
<organism evidence="2 3">
    <name type="scientific">Microterricola gilva</name>
    <dbReference type="NCBI Taxonomy" id="393267"/>
    <lineage>
        <taxon>Bacteria</taxon>
        <taxon>Bacillati</taxon>
        <taxon>Actinomycetota</taxon>
        <taxon>Actinomycetes</taxon>
        <taxon>Micrococcales</taxon>
        <taxon>Microbacteriaceae</taxon>
        <taxon>Microterricola</taxon>
    </lineage>
</organism>
<dbReference type="Proteomes" id="UP000291483">
    <property type="component" value="Unassembled WGS sequence"/>
</dbReference>